<keyword evidence="1" id="KW-1133">Transmembrane helix</keyword>
<evidence type="ECO:0000259" key="2">
    <source>
        <dbReference type="Pfam" id="PF06742"/>
    </source>
</evidence>
<dbReference type="InterPro" id="IPR037049">
    <property type="entry name" value="DUF1214_C_sf"/>
</dbReference>
<evidence type="ECO:0000256" key="1">
    <source>
        <dbReference type="SAM" id="Phobius"/>
    </source>
</evidence>
<organism evidence="3 4">
    <name type="scientific">Rhizobium grahamii</name>
    <dbReference type="NCBI Taxonomy" id="1120045"/>
    <lineage>
        <taxon>Bacteria</taxon>
        <taxon>Pseudomonadati</taxon>
        <taxon>Pseudomonadota</taxon>
        <taxon>Alphaproteobacteria</taxon>
        <taxon>Hyphomicrobiales</taxon>
        <taxon>Rhizobiaceae</taxon>
        <taxon>Rhizobium/Agrobacterium group</taxon>
        <taxon>Rhizobium</taxon>
    </lineage>
</organism>
<dbReference type="RefSeq" id="WP_153269845.1">
    <property type="nucleotide sequence ID" value="NZ_CP043498.1"/>
</dbReference>
<accession>A0A5Q0C6E8</accession>
<evidence type="ECO:0000313" key="4">
    <source>
        <dbReference type="Proteomes" id="UP000326881"/>
    </source>
</evidence>
<feature type="transmembrane region" description="Helical" evidence="1">
    <location>
        <begin position="6"/>
        <end position="27"/>
    </location>
</feature>
<keyword evidence="1" id="KW-0812">Transmembrane</keyword>
<dbReference type="Proteomes" id="UP000326881">
    <property type="component" value="Chromosome"/>
</dbReference>
<dbReference type="InterPro" id="IPR012038">
    <property type="entry name" value="UCP009471"/>
</dbReference>
<dbReference type="InterPro" id="IPR010621">
    <property type="entry name" value="DUF1214"/>
</dbReference>
<feature type="domain" description="DUF1214" evidence="2">
    <location>
        <begin position="72"/>
        <end position="172"/>
    </location>
</feature>
<reference evidence="3 4" key="1">
    <citation type="submission" date="2019-08" db="EMBL/GenBank/DDBJ databases">
        <title>Prosopis cineraria nodule microbiome.</title>
        <authorList>
            <person name="Ali R."/>
            <person name="Chaluvadi S.R."/>
            <person name="Wang X."/>
        </authorList>
    </citation>
    <scope>NUCLEOTIDE SEQUENCE [LARGE SCALE GENOMIC DNA]</scope>
    <source>
        <strain evidence="3 4">BG7</strain>
    </source>
</reference>
<sequence length="195" mass="20622">MFRFPLFIAMILTIAFGGGILVSLYALDATAGFGAIKLGAWEAFPQLQTEEADPYAKSHRARAGRLLYGSAEGLMFTAKVDDDGERLNADCSYRISGQTPAARIWTLFTADNGGSPASLQTGLPGALNSWTVLRNPDSTFTIDISSRARPGNWLAVPAAGTFQLVLTLFDTPTAGSSGVIDLAMPKLQKTGCGNA</sequence>
<name>A0A5Q0C6E8_9HYPH</name>
<dbReference type="PIRSF" id="PIRSF009471">
    <property type="entry name" value="UCP009471"/>
    <property type="match status" value="1"/>
</dbReference>
<keyword evidence="1" id="KW-0472">Membrane</keyword>
<dbReference type="Gene3D" id="2.60.120.600">
    <property type="entry name" value="Domain of unknown function DUF1214, C-terminal domain"/>
    <property type="match status" value="1"/>
</dbReference>
<gene>
    <name evidence="3" type="ORF">FZ934_02945</name>
</gene>
<dbReference type="KEGG" id="rgr:FZ934_02945"/>
<dbReference type="SUPFAM" id="SSF160935">
    <property type="entry name" value="VPA0735-like"/>
    <property type="match status" value="1"/>
</dbReference>
<keyword evidence="4" id="KW-1185">Reference proteome</keyword>
<evidence type="ECO:0000313" key="3">
    <source>
        <dbReference type="EMBL" id="QFY59481.1"/>
    </source>
</evidence>
<dbReference type="EMBL" id="CP043498">
    <property type="protein sequence ID" value="QFY59481.1"/>
    <property type="molecule type" value="Genomic_DNA"/>
</dbReference>
<protein>
    <submittedName>
        <fullName evidence="3">DUF1214 domain-containing protein</fullName>
    </submittedName>
</protein>
<dbReference type="AlphaFoldDB" id="A0A5Q0C6E8"/>
<proteinExistence type="predicted"/>
<dbReference type="OrthoDB" id="7837485at2"/>
<dbReference type="Pfam" id="PF06742">
    <property type="entry name" value="DUF1214"/>
    <property type="match status" value="1"/>
</dbReference>